<keyword evidence="2" id="KW-0217">Developmental protein</keyword>
<feature type="compositionally biased region" description="Polar residues" evidence="9">
    <location>
        <begin position="142"/>
        <end position="154"/>
    </location>
</feature>
<accession>A0A4Z2C4Y3</accession>
<evidence type="ECO:0000256" key="1">
    <source>
        <dbReference type="ARBA" id="ARBA00004123"/>
    </source>
</evidence>
<dbReference type="InterPro" id="IPR050370">
    <property type="entry name" value="HES_HEY"/>
</dbReference>
<dbReference type="InterPro" id="IPR036638">
    <property type="entry name" value="HLH_DNA-bd_sf"/>
</dbReference>
<evidence type="ECO:0000313" key="12">
    <source>
        <dbReference type="Proteomes" id="UP000516260"/>
    </source>
</evidence>
<evidence type="ECO:0000256" key="7">
    <source>
        <dbReference type="ARBA" id="ARBA00023242"/>
    </source>
</evidence>
<reference evidence="11 12" key="1">
    <citation type="submission" date="2019-04" db="EMBL/GenBank/DDBJ databases">
        <title>The sequence and de novo assembly of Takifugu bimaculatus genome using PacBio and Hi-C technologies.</title>
        <authorList>
            <person name="Xu P."/>
            <person name="Liu B."/>
            <person name="Zhou Z."/>
        </authorList>
    </citation>
    <scope>NUCLEOTIDE SEQUENCE [LARGE SCALE GENOMIC DNA]</scope>
    <source>
        <strain evidence="11">TB-2018</strain>
        <tissue evidence="11">Muscle</tissue>
    </source>
</reference>
<dbReference type="Proteomes" id="UP000516260">
    <property type="component" value="Chromosome 14"/>
</dbReference>
<keyword evidence="7" id="KW-0539">Nucleus</keyword>
<keyword evidence="12" id="KW-1185">Reference proteome</keyword>
<evidence type="ECO:0000256" key="6">
    <source>
        <dbReference type="ARBA" id="ARBA00023163"/>
    </source>
</evidence>
<name>A0A4Z2C4Y3_9TELE</name>
<keyword evidence="3" id="KW-0678">Repressor</keyword>
<keyword evidence="6" id="KW-0804">Transcription</keyword>
<dbReference type="InterPro" id="IPR011598">
    <property type="entry name" value="bHLH_dom"/>
</dbReference>
<dbReference type="SUPFAM" id="SSF47459">
    <property type="entry name" value="HLH, helix-loop-helix DNA-binding domain"/>
    <property type="match status" value="1"/>
</dbReference>
<dbReference type="Pfam" id="PF00010">
    <property type="entry name" value="HLH"/>
    <property type="match status" value="1"/>
</dbReference>
<dbReference type="GO" id="GO:0005634">
    <property type="term" value="C:nucleus"/>
    <property type="evidence" value="ECO:0007669"/>
    <property type="project" value="UniProtKB-SubCell"/>
</dbReference>
<keyword evidence="4" id="KW-0805">Transcription regulation</keyword>
<evidence type="ECO:0000256" key="5">
    <source>
        <dbReference type="ARBA" id="ARBA00023125"/>
    </source>
</evidence>
<dbReference type="SMART" id="SM00353">
    <property type="entry name" value="HLH"/>
    <property type="match status" value="1"/>
</dbReference>
<dbReference type="GO" id="GO:0046983">
    <property type="term" value="F:protein dimerization activity"/>
    <property type="evidence" value="ECO:0007669"/>
    <property type="project" value="InterPro"/>
</dbReference>
<keyword evidence="5" id="KW-0238">DNA-binding</keyword>
<dbReference type="AlphaFoldDB" id="A0A4Z2C4Y3"/>
<evidence type="ECO:0000256" key="9">
    <source>
        <dbReference type="SAM" id="MobiDB-lite"/>
    </source>
</evidence>
<evidence type="ECO:0000256" key="3">
    <source>
        <dbReference type="ARBA" id="ARBA00022491"/>
    </source>
</evidence>
<organism evidence="11 12">
    <name type="scientific">Takifugu bimaculatus</name>
    <dbReference type="NCBI Taxonomy" id="433685"/>
    <lineage>
        <taxon>Eukaryota</taxon>
        <taxon>Metazoa</taxon>
        <taxon>Chordata</taxon>
        <taxon>Craniata</taxon>
        <taxon>Vertebrata</taxon>
        <taxon>Euteleostomi</taxon>
        <taxon>Actinopterygii</taxon>
        <taxon>Neopterygii</taxon>
        <taxon>Teleostei</taxon>
        <taxon>Neoteleostei</taxon>
        <taxon>Acanthomorphata</taxon>
        <taxon>Eupercaria</taxon>
        <taxon>Tetraodontiformes</taxon>
        <taxon>Tetradontoidea</taxon>
        <taxon>Tetraodontidae</taxon>
        <taxon>Takifugu</taxon>
    </lineage>
</organism>
<dbReference type="CDD" id="cd11462">
    <property type="entry name" value="bHLH-O_HES7"/>
    <property type="match status" value="1"/>
</dbReference>
<dbReference type="PANTHER" id="PTHR10985">
    <property type="entry name" value="BASIC HELIX-LOOP-HELIX TRANSCRIPTION FACTOR, HES-RELATED"/>
    <property type="match status" value="1"/>
</dbReference>
<dbReference type="GO" id="GO:0003677">
    <property type="term" value="F:DNA binding"/>
    <property type="evidence" value="ECO:0007669"/>
    <property type="project" value="UniProtKB-KW"/>
</dbReference>
<sequence>MTKKLQKPTVEDCKSRKRVLKPMVEKKRRDRINQSLVELRSLLLTHTSDPRLQNPKLEKAEILDLTVEYLQRWTYKKYQGNDMMKTSAPLLKCNDSDLSAPLFLMECAGFQQCVAQLTNYMQKIPGSQRLSFEGPHRPVRQQPHSLQPDCSHTNPEGEVETRLTSACPSERKDDSLHAFFPSHSPFQPLSCSTPSHEHAFAPPSPWLSPPFSTYSPSFLSSPLSTDTSFFSISPTAPHFGPPFLSCPAATTAHPAPSSLMWRPWF</sequence>
<protein>
    <recommendedName>
        <fullName evidence="10">BHLH domain-containing protein</fullName>
    </recommendedName>
</protein>
<dbReference type="Gene3D" id="4.10.280.10">
    <property type="entry name" value="Helix-loop-helix DNA-binding domain"/>
    <property type="match status" value="1"/>
</dbReference>
<comment type="subunit">
    <text evidence="8">Transcription repression requires formation of a complex with a corepressor protein of the Groucho/TLE family.</text>
</comment>
<dbReference type="InterPro" id="IPR032644">
    <property type="entry name" value="HES-7_bHLH-O"/>
</dbReference>
<gene>
    <name evidence="11" type="ORF">fugu_013624</name>
</gene>
<dbReference type="PROSITE" id="PS50888">
    <property type="entry name" value="BHLH"/>
    <property type="match status" value="1"/>
</dbReference>
<evidence type="ECO:0000256" key="2">
    <source>
        <dbReference type="ARBA" id="ARBA00022473"/>
    </source>
</evidence>
<evidence type="ECO:0000256" key="4">
    <source>
        <dbReference type="ARBA" id="ARBA00023015"/>
    </source>
</evidence>
<feature type="domain" description="BHLH" evidence="10">
    <location>
        <begin position="16"/>
        <end position="73"/>
    </location>
</feature>
<dbReference type="FunFam" id="4.10.280.10:FF:000063">
    <property type="entry name" value="transcription factor HES-7 isoform X1"/>
    <property type="match status" value="1"/>
</dbReference>
<evidence type="ECO:0000259" key="10">
    <source>
        <dbReference type="PROSITE" id="PS50888"/>
    </source>
</evidence>
<feature type="region of interest" description="Disordered" evidence="9">
    <location>
        <begin position="133"/>
        <end position="157"/>
    </location>
</feature>
<evidence type="ECO:0000256" key="8">
    <source>
        <dbReference type="ARBA" id="ARBA00023791"/>
    </source>
</evidence>
<dbReference type="EMBL" id="SWLE01000006">
    <property type="protein sequence ID" value="TNM99060.1"/>
    <property type="molecule type" value="Genomic_DNA"/>
</dbReference>
<comment type="caution">
    <text evidence="11">The sequence shown here is derived from an EMBL/GenBank/DDBJ whole genome shotgun (WGS) entry which is preliminary data.</text>
</comment>
<comment type="subcellular location">
    <subcellularLocation>
        <location evidence="1">Nucleus</location>
    </subcellularLocation>
</comment>
<evidence type="ECO:0000313" key="11">
    <source>
        <dbReference type="EMBL" id="TNM99060.1"/>
    </source>
</evidence>
<proteinExistence type="predicted"/>